<evidence type="ECO:0000313" key="1">
    <source>
        <dbReference type="EMBL" id="WAG61010.1"/>
    </source>
</evidence>
<reference evidence="1" key="1">
    <citation type="submission" date="2021-11" db="EMBL/GenBank/DDBJ databases">
        <title>Clostridia strains as spoilage organisms.</title>
        <authorList>
            <person name="Wambui J."/>
            <person name="Stevens M.J.A."/>
            <person name="Stephan R."/>
        </authorList>
    </citation>
    <scope>NUCLEOTIDE SEQUENCE</scope>
    <source>
        <strain evidence="1">CF009</strain>
    </source>
</reference>
<name>A0AA47I7J9_9CLOT</name>
<protein>
    <submittedName>
        <fullName evidence="1">Class I SAM-dependent methyltransferase</fullName>
    </submittedName>
</protein>
<dbReference type="GO" id="GO:0032259">
    <property type="term" value="P:methylation"/>
    <property type="evidence" value="ECO:0007669"/>
    <property type="project" value="UniProtKB-KW"/>
</dbReference>
<keyword evidence="1" id="KW-0489">Methyltransferase</keyword>
<organism evidence="1 2">
    <name type="scientific">Clostridium estertheticum</name>
    <dbReference type="NCBI Taxonomy" id="238834"/>
    <lineage>
        <taxon>Bacteria</taxon>
        <taxon>Bacillati</taxon>
        <taxon>Bacillota</taxon>
        <taxon>Clostridia</taxon>
        <taxon>Eubacteriales</taxon>
        <taxon>Clostridiaceae</taxon>
        <taxon>Clostridium</taxon>
    </lineage>
</organism>
<dbReference type="GO" id="GO:0008168">
    <property type="term" value="F:methyltransferase activity"/>
    <property type="evidence" value="ECO:0007669"/>
    <property type="project" value="UniProtKB-KW"/>
</dbReference>
<dbReference type="Proteomes" id="UP001164733">
    <property type="component" value="Chromosome"/>
</dbReference>
<proteinExistence type="predicted"/>
<dbReference type="PANTHER" id="PTHR43460">
    <property type="entry name" value="METHYLTRANSFERASE"/>
    <property type="match status" value="1"/>
</dbReference>
<accession>A0AA47I7J9</accession>
<dbReference type="RefSeq" id="WP_253200187.1">
    <property type="nucleotide sequence ID" value="NZ_CP086239.1"/>
</dbReference>
<dbReference type="InterPro" id="IPR052939">
    <property type="entry name" value="23S_rRNA_MeTrnsfrase_RlmA"/>
</dbReference>
<dbReference type="AlphaFoldDB" id="A0AA47I7J9"/>
<dbReference type="SUPFAM" id="SSF53335">
    <property type="entry name" value="S-adenosyl-L-methionine-dependent methyltransferases"/>
    <property type="match status" value="1"/>
</dbReference>
<keyword evidence="1" id="KW-0808">Transferase</keyword>
<evidence type="ECO:0000313" key="2">
    <source>
        <dbReference type="Proteomes" id="UP001164733"/>
    </source>
</evidence>
<sequence length="120" mass="14223">MEYMKLKEYWLSEEKKIFEGWDFSYIAERKSEEPLPWNYDKMVHQYLSANSILLDMGTGGGEHLLTLKHPYNNTFATEAYQPNFELCKKTLMPLGIGVRQVFNDNYLPFENDIFDVIINR</sequence>
<dbReference type="PANTHER" id="PTHR43460:SF1">
    <property type="entry name" value="METHYLTRANSFERASE TYPE 11 DOMAIN-CONTAINING PROTEIN"/>
    <property type="match status" value="1"/>
</dbReference>
<gene>
    <name evidence="1" type="ORF">LL038_01805</name>
</gene>
<dbReference type="EMBL" id="CP086239">
    <property type="protein sequence ID" value="WAG61010.1"/>
    <property type="molecule type" value="Genomic_DNA"/>
</dbReference>
<dbReference type="InterPro" id="IPR029063">
    <property type="entry name" value="SAM-dependent_MTases_sf"/>
</dbReference>
<dbReference type="Gene3D" id="3.40.50.150">
    <property type="entry name" value="Vaccinia Virus protein VP39"/>
    <property type="match status" value="1"/>
</dbReference>